<dbReference type="EMBL" id="BPVZ01000152">
    <property type="protein sequence ID" value="GKV41741.1"/>
    <property type="molecule type" value="Genomic_DNA"/>
</dbReference>
<keyword evidence="3" id="KW-0597">Phosphoprotein</keyword>
<evidence type="ECO:0000256" key="12">
    <source>
        <dbReference type="ARBA" id="ARBA00023136"/>
    </source>
</evidence>
<evidence type="ECO:0000256" key="11">
    <source>
        <dbReference type="ARBA" id="ARBA00022989"/>
    </source>
</evidence>
<evidence type="ECO:0000256" key="9">
    <source>
        <dbReference type="ARBA" id="ARBA00022777"/>
    </source>
</evidence>
<keyword evidence="9" id="KW-0418">Kinase</keyword>
<dbReference type="SUPFAM" id="SSF56112">
    <property type="entry name" value="Protein kinase-like (PK-like)"/>
    <property type="match status" value="1"/>
</dbReference>
<evidence type="ECO:0000256" key="13">
    <source>
        <dbReference type="ARBA" id="ARBA00023170"/>
    </source>
</evidence>
<keyword evidence="20" id="KW-1185">Reference proteome</keyword>
<dbReference type="InterPro" id="IPR002902">
    <property type="entry name" value="GNK2"/>
</dbReference>
<evidence type="ECO:0000256" key="10">
    <source>
        <dbReference type="ARBA" id="ARBA00022840"/>
    </source>
</evidence>
<dbReference type="InterPro" id="IPR001245">
    <property type="entry name" value="Ser-Thr/Tyr_kinase_cat_dom"/>
</dbReference>
<feature type="binding site" evidence="15">
    <location>
        <position position="356"/>
    </location>
    <ligand>
        <name>ATP</name>
        <dbReference type="ChEBI" id="CHEBI:30616"/>
    </ligand>
</feature>
<protein>
    <submittedName>
        <fullName evidence="19">Uncharacterized protein</fullName>
    </submittedName>
</protein>
<proteinExistence type="predicted"/>
<dbReference type="GO" id="GO:0009737">
    <property type="term" value="P:response to abscisic acid"/>
    <property type="evidence" value="ECO:0007669"/>
    <property type="project" value="UniProtKB-ARBA"/>
</dbReference>
<evidence type="ECO:0000256" key="5">
    <source>
        <dbReference type="ARBA" id="ARBA00022692"/>
    </source>
</evidence>
<dbReference type="AlphaFoldDB" id="A0AAV5LYM5"/>
<dbReference type="InterPro" id="IPR011009">
    <property type="entry name" value="Kinase-like_dom_sf"/>
</dbReference>
<dbReference type="InterPro" id="IPR008271">
    <property type="entry name" value="Ser/Thr_kinase_AS"/>
</dbReference>
<keyword evidence="13" id="KW-0675">Receptor</keyword>
<keyword evidence="6" id="KW-0732">Signal</keyword>
<dbReference type="CDD" id="cd23509">
    <property type="entry name" value="Gnk2-like"/>
    <property type="match status" value="2"/>
</dbReference>
<dbReference type="PANTHER" id="PTHR27002">
    <property type="entry name" value="RECEPTOR-LIKE SERINE/THREONINE-PROTEIN KINASE SD1-8"/>
    <property type="match status" value="1"/>
</dbReference>
<dbReference type="Pfam" id="PF01657">
    <property type="entry name" value="Stress-antifung"/>
    <property type="match status" value="2"/>
</dbReference>
<evidence type="ECO:0000256" key="2">
    <source>
        <dbReference type="ARBA" id="ARBA00022527"/>
    </source>
</evidence>
<dbReference type="PROSITE" id="PS00107">
    <property type="entry name" value="PROTEIN_KINASE_ATP"/>
    <property type="match status" value="1"/>
</dbReference>
<keyword evidence="2" id="KW-0723">Serine/threonine-protein kinase</keyword>
<dbReference type="Gene3D" id="3.30.430.20">
    <property type="entry name" value="Gnk2 domain, C-X8-C-X2-C motif"/>
    <property type="match status" value="2"/>
</dbReference>
<dbReference type="PROSITE" id="PS00108">
    <property type="entry name" value="PROTEIN_KINASE_ST"/>
    <property type="match status" value="1"/>
</dbReference>
<keyword evidence="12 16" id="KW-0472">Membrane</keyword>
<evidence type="ECO:0000256" key="6">
    <source>
        <dbReference type="ARBA" id="ARBA00022729"/>
    </source>
</evidence>
<comment type="subcellular location">
    <subcellularLocation>
        <location evidence="1">Membrane</location>
        <topology evidence="1">Single-pass membrane protein</topology>
    </subcellularLocation>
</comment>
<dbReference type="InterPro" id="IPR017441">
    <property type="entry name" value="Protein_kinase_ATP_BS"/>
</dbReference>
<organism evidence="19 20">
    <name type="scientific">Rubroshorea leprosula</name>
    <dbReference type="NCBI Taxonomy" id="152421"/>
    <lineage>
        <taxon>Eukaryota</taxon>
        <taxon>Viridiplantae</taxon>
        <taxon>Streptophyta</taxon>
        <taxon>Embryophyta</taxon>
        <taxon>Tracheophyta</taxon>
        <taxon>Spermatophyta</taxon>
        <taxon>Magnoliopsida</taxon>
        <taxon>eudicotyledons</taxon>
        <taxon>Gunneridae</taxon>
        <taxon>Pentapetalae</taxon>
        <taxon>rosids</taxon>
        <taxon>malvids</taxon>
        <taxon>Malvales</taxon>
        <taxon>Dipterocarpaceae</taxon>
        <taxon>Rubroshorea</taxon>
    </lineage>
</organism>
<evidence type="ECO:0000256" key="3">
    <source>
        <dbReference type="ARBA" id="ARBA00022553"/>
    </source>
</evidence>
<keyword evidence="8 15" id="KW-0547">Nucleotide-binding</keyword>
<dbReference type="Proteomes" id="UP001054252">
    <property type="component" value="Unassembled WGS sequence"/>
</dbReference>
<keyword evidence="5 16" id="KW-0812">Transmembrane</keyword>
<dbReference type="Pfam" id="PF07714">
    <property type="entry name" value="PK_Tyr_Ser-Thr"/>
    <property type="match status" value="1"/>
</dbReference>
<evidence type="ECO:0000256" key="15">
    <source>
        <dbReference type="PROSITE-ProRule" id="PRU10141"/>
    </source>
</evidence>
<evidence type="ECO:0000259" key="18">
    <source>
        <dbReference type="PROSITE" id="PS51473"/>
    </source>
</evidence>
<dbReference type="FunFam" id="3.30.200.20:FF:000142">
    <property type="entry name" value="Cysteine-rich receptor-like protein kinase 10"/>
    <property type="match status" value="1"/>
</dbReference>
<reference evidence="19 20" key="1">
    <citation type="journal article" date="2021" name="Commun. Biol.">
        <title>The genome of Shorea leprosula (Dipterocarpaceae) highlights the ecological relevance of drought in aseasonal tropical rainforests.</title>
        <authorList>
            <person name="Ng K.K.S."/>
            <person name="Kobayashi M.J."/>
            <person name="Fawcett J.A."/>
            <person name="Hatakeyama M."/>
            <person name="Paape T."/>
            <person name="Ng C.H."/>
            <person name="Ang C.C."/>
            <person name="Tnah L.H."/>
            <person name="Lee C.T."/>
            <person name="Nishiyama T."/>
            <person name="Sese J."/>
            <person name="O'Brien M.J."/>
            <person name="Copetti D."/>
            <person name="Mohd Noor M.I."/>
            <person name="Ong R.C."/>
            <person name="Putra M."/>
            <person name="Sireger I.Z."/>
            <person name="Indrioko S."/>
            <person name="Kosugi Y."/>
            <person name="Izuno A."/>
            <person name="Isagi Y."/>
            <person name="Lee S.L."/>
            <person name="Shimizu K.K."/>
        </authorList>
    </citation>
    <scope>NUCLEOTIDE SEQUENCE [LARGE SCALE GENOMIC DNA]</scope>
    <source>
        <strain evidence="19">214</strain>
    </source>
</reference>
<dbReference type="CDD" id="cd14066">
    <property type="entry name" value="STKc_IRAK"/>
    <property type="match status" value="1"/>
</dbReference>
<feature type="domain" description="Gnk2-homologous" evidence="18">
    <location>
        <begin position="10"/>
        <end position="115"/>
    </location>
</feature>
<keyword evidence="11 16" id="KW-1133">Transmembrane helix</keyword>
<name>A0AAV5LYM5_9ROSI</name>
<evidence type="ECO:0000256" key="16">
    <source>
        <dbReference type="SAM" id="Phobius"/>
    </source>
</evidence>
<evidence type="ECO:0000256" key="7">
    <source>
        <dbReference type="ARBA" id="ARBA00022737"/>
    </source>
</evidence>
<dbReference type="PROSITE" id="PS51473">
    <property type="entry name" value="GNK2"/>
    <property type="match status" value="2"/>
</dbReference>
<dbReference type="PROSITE" id="PS50011">
    <property type="entry name" value="PROTEIN_KINASE_DOM"/>
    <property type="match status" value="1"/>
</dbReference>
<gene>
    <name evidence="19" type="ORF">SLEP1_g49237</name>
</gene>
<accession>A0AAV5LYM5</accession>
<evidence type="ECO:0000256" key="1">
    <source>
        <dbReference type="ARBA" id="ARBA00004167"/>
    </source>
</evidence>
<evidence type="ECO:0000256" key="8">
    <source>
        <dbReference type="ARBA" id="ARBA00022741"/>
    </source>
</evidence>
<feature type="domain" description="Protein kinase" evidence="17">
    <location>
        <begin position="328"/>
        <end position="604"/>
    </location>
</feature>
<sequence>MLTFISFPTSSTPVVCYDSGNFTANDTYGRNRELILSSLPSKIPENGGFYTAFVGEEPNRIYTLGLCRADSSSDVCFRCVNSTIAVIISKCPNQKEAISWGGDPPCIIHYANRSFFGILELSPTDSGCNVNNLTTNLTQFDQIWENLADGIVRRASAGTSRLKFAAGEAKLTSFQTIYALMQCTPDLSQGDCDLCLRQSVSDYQTCCHGKQGGFVQKPNCFFRLDLYPFYEYLSPPPSISPPDAIGNSTNTTTPKVYADKKDITTPTVIALVVSTIASIAIVAIACALLRRRRKPKLEIEGMDDSDGANGAKSLQFNFATIMVATDNFSIKNKLGQGGFGAVYKGRLQDGQDIAVKRLSINSGQGELEFRNEVKLMSRLQHRNLVRLLGFCLDGNERLLIYEFVPNSSLDHFLFDPIKRLQLDWNTRYKIIGGIARGILYLHEDSRHRIIHRDLKVSNILLDADMNPKISDFGMARLFLGDETHVDTRNVVGTFGYMAPEYAMNGKFSAKSDVYSFGVLVLEIISSQKIYFSNGEEGESLVTYAWRNWMQGTTLNFVDSILRDGSRSEMMRCIQLGLLCVQENVARRPTMASVVLMLSSNSVSLEVPSKPSYVPLSVVESEASASAPAQFSERSFNFRSRTSIEFMSDLSPRDTIH</sequence>
<dbReference type="InterPro" id="IPR000719">
    <property type="entry name" value="Prot_kinase_dom"/>
</dbReference>
<evidence type="ECO:0000313" key="19">
    <source>
        <dbReference type="EMBL" id="GKV41741.1"/>
    </source>
</evidence>
<feature type="transmembrane region" description="Helical" evidence="16">
    <location>
        <begin position="268"/>
        <end position="289"/>
    </location>
</feature>
<feature type="domain" description="Gnk2-homologous" evidence="18">
    <location>
        <begin position="121"/>
        <end position="229"/>
    </location>
</feature>
<keyword evidence="14" id="KW-0325">Glycoprotein</keyword>
<dbReference type="FunFam" id="1.10.510.10:FF:000343">
    <property type="entry name" value="Cysteine-rich receptor-like protein kinase 28"/>
    <property type="match status" value="1"/>
</dbReference>
<evidence type="ECO:0000256" key="4">
    <source>
        <dbReference type="ARBA" id="ARBA00022679"/>
    </source>
</evidence>
<dbReference type="PANTHER" id="PTHR27002:SF861">
    <property type="entry name" value="CYSTEINE-RICH RECEPTOR-LIKE PROTEIN KINASE 14 ISOFORM X1"/>
    <property type="match status" value="1"/>
</dbReference>
<dbReference type="GO" id="GO:0005886">
    <property type="term" value="C:plasma membrane"/>
    <property type="evidence" value="ECO:0007669"/>
    <property type="project" value="TreeGrafter"/>
</dbReference>
<keyword evidence="7" id="KW-0677">Repeat</keyword>
<evidence type="ECO:0000259" key="17">
    <source>
        <dbReference type="PROSITE" id="PS50011"/>
    </source>
</evidence>
<comment type="caution">
    <text evidence="19">The sequence shown here is derived from an EMBL/GenBank/DDBJ whole genome shotgun (WGS) entry which is preliminary data.</text>
</comment>
<dbReference type="Gene3D" id="3.30.200.20">
    <property type="entry name" value="Phosphorylase Kinase, domain 1"/>
    <property type="match status" value="1"/>
</dbReference>
<keyword evidence="4" id="KW-0808">Transferase</keyword>
<dbReference type="GO" id="GO:0005524">
    <property type="term" value="F:ATP binding"/>
    <property type="evidence" value="ECO:0007669"/>
    <property type="project" value="UniProtKB-UniRule"/>
</dbReference>
<keyword evidence="10 15" id="KW-0067">ATP-binding</keyword>
<dbReference type="InterPro" id="IPR038408">
    <property type="entry name" value="GNK2_sf"/>
</dbReference>
<evidence type="ECO:0000256" key="14">
    <source>
        <dbReference type="ARBA" id="ARBA00023180"/>
    </source>
</evidence>
<evidence type="ECO:0000313" key="20">
    <source>
        <dbReference type="Proteomes" id="UP001054252"/>
    </source>
</evidence>
<dbReference type="SMART" id="SM00220">
    <property type="entry name" value="S_TKc"/>
    <property type="match status" value="1"/>
</dbReference>
<dbReference type="GO" id="GO:0004674">
    <property type="term" value="F:protein serine/threonine kinase activity"/>
    <property type="evidence" value="ECO:0007669"/>
    <property type="project" value="UniProtKB-KW"/>
</dbReference>
<dbReference type="FunFam" id="3.30.430.20:FF:000007">
    <property type="entry name" value="Cysteine-rich receptor-like protein kinase 11"/>
    <property type="match status" value="1"/>
</dbReference>
<dbReference type="Gene3D" id="1.10.510.10">
    <property type="entry name" value="Transferase(Phosphotransferase) domain 1"/>
    <property type="match status" value="1"/>
</dbReference>